<organism evidence="14 15">
    <name type="scientific">Halothermothrix orenii (strain H 168 / OCM 544 / DSM 9562)</name>
    <dbReference type="NCBI Taxonomy" id="373903"/>
    <lineage>
        <taxon>Bacteria</taxon>
        <taxon>Bacillati</taxon>
        <taxon>Bacillota</taxon>
        <taxon>Clostridia</taxon>
        <taxon>Halanaerobiales</taxon>
        <taxon>Halothermotrichaceae</taxon>
        <taxon>Halothermothrix</taxon>
    </lineage>
</organism>
<dbReference type="PANTHER" id="PTHR30478">
    <property type="entry name" value="DNA POLYMERASE III SUBUNIT BETA"/>
    <property type="match status" value="1"/>
</dbReference>
<dbReference type="GO" id="GO:0009360">
    <property type="term" value="C:DNA polymerase III complex"/>
    <property type="evidence" value="ECO:0007669"/>
    <property type="project" value="InterPro"/>
</dbReference>
<dbReference type="Gene3D" id="3.70.10.10">
    <property type="match status" value="1"/>
</dbReference>
<dbReference type="AlphaFoldDB" id="B8CZN5"/>
<dbReference type="eggNOG" id="COG0592">
    <property type="taxonomic scope" value="Bacteria"/>
</dbReference>
<keyword evidence="5 10" id="KW-0808">Transferase</keyword>
<dbReference type="Gene3D" id="3.10.150.10">
    <property type="entry name" value="DNA Polymerase III, subunit A, domain 2"/>
    <property type="match status" value="1"/>
</dbReference>
<evidence type="ECO:0000259" key="12">
    <source>
        <dbReference type="Pfam" id="PF02767"/>
    </source>
</evidence>
<dbReference type="PIRSF" id="PIRSF000804">
    <property type="entry name" value="DNA_pol_III_b"/>
    <property type="match status" value="1"/>
</dbReference>
<dbReference type="EMBL" id="CP001098">
    <property type="protein sequence ID" value="ACL68765.1"/>
    <property type="molecule type" value="Genomic_DNA"/>
</dbReference>
<comment type="subcellular location">
    <subcellularLocation>
        <location evidence="1 10">Cytoplasm</location>
    </subcellularLocation>
</comment>
<gene>
    <name evidence="14" type="ordered locus">Hore_00020</name>
</gene>
<evidence type="ECO:0000259" key="11">
    <source>
        <dbReference type="Pfam" id="PF00712"/>
    </source>
</evidence>
<proteinExistence type="inferred from homology"/>
<keyword evidence="9" id="KW-0238">DNA-binding</keyword>
<dbReference type="GO" id="GO:0003677">
    <property type="term" value="F:DNA binding"/>
    <property type="evidence" value="ECO:0007669"/>
    <property type="project" value="UniProtKB-UniRule"/>
</dbReference>
<feature type="domain" description="DNA polymerase III beta sliding clamp C-terminal" evidence="13">
    <location>
        <begin position="247"/>
        <end position="366"/>
    </location>
</feature>
<name>B8CZN5_HALOH</name>
<dbReference type="HOGENOM" id="CLU_038149_4_0_9"/>
<comment type="similarity">
    <text evidence="2 10">Belongs to the beta sliding clamp family.</text>
</comment>
<dbReference type="KEGG" id="hor:Hore_00020"/>
<evidence type="ECO:0000256" key="9">
    <source>
        <dbReference type="ARBA" id="ARBA00023125"/>
    </source>
</evidence>
<keyword evidence="4 10" id="KW-0963">Cytoplasm</keyword>
<dbReference type="Pfam" id="PF02767">
    <property type="entry name" value="DNA_pol3_beta_2"/>
    <property type="match status" value="1"/>
</dbReference>
<dbReference type="RefSeq" id="WP_012634964.1">
    <property type="nucleotide sequence ID" value="NC_011899.1"/>
</dbReference>
<evidence type="ECO:0000256" key="5">
    <source>
        <dbReference type="ARBA" id="ARBA00022679"/>
    </source>
</evidence>
<protein>
    <recommendedName>
        <fullName evidence="3 10">Beta sliding clamp</fullName>
    </recommendedName>
</protein>
<dbReference type="SUPFAM" id="SSF55979">
    <property type="entry name" value="DNA clamp"/>
    <property type="match status" value="3"/>
</dbReference>
<dbReference type="SMART" id="SM00480">
    <property type="entry name" value="POL3Bc"/>
    <property type="match status" value="1"/>
</dbReference>
<keyword evidence="15" id="KW-1185">Reference proteome</keyword>
<keyword evidence="7 10" id="KW-0235">DNA replication</keyword>
<dbReference type="GO" id="GO:0005737">
    <property type="term" value="C:cytoplasm"/>
    <property type="evidence" value="ECO:0007669"/>
    <property type="project" value="UniProtKB-SubCell"/>
</dbReference>
<dbReference type="Proteomes" id="UP000000719">
    <property type="component" value="Chromosome"/>
</dbReference>
<accession>B8CZN5</accession>
<dbReference type="STRING" id="373903.Hore_00020"/>
<evidence type="ECO:0000256" key="3">
    <source>
        <dbReference type="ARBA" id="ARBA00021035"/>
    </source>
</evidence>
<dbReference type="InterPro" id="IPR022635">
    <property type="entry name" value="DNA_polIII_beta_C"/>
</dbReference>
<evidence type="ECO:0000256" key="7">
    <source>
        <dbReference type="ARBA" id="ARBA00022705"/>
    </source>
</evidence>
<evidence type="ECO:0000256" key="10">
    <source>
        <dbReference type="PIRNR" id="PIRNR000804"/>
    </source>
</evidence>
<comment type="subunit">
    <text evidence="10">Forms a ring-shaped head-to-tail homodimer around DNA.</text>
</comment>
<evidence type="ECO:0000256" key="2">
    <source>
        <dbReference type="ARBA" id="ARBA00010752"/>
    </source>
</evidence>
<evidence type="ECO:0000256" key="8">
    <source>
        <dbReference type="ARBA" id="ARBA00022932"/>
    </source>
</evidence>
<dbReference type="NCBIfam" id="TIGR00663">
    <property type="entry name" value="dnan"/>
    <property type="match status" value="1"/>
</dbReference>
<keyword evidence="8 10" id="KW-0239">DNA-directed DNA polymerase</keyword>
<reference evidence="14 15" key="1">
    <citation type="journal article" date="2009" name="PLoS ONE">
        <title>Genome analysis of the anaerobic thermohalophilic bacterium Halothermothrix orenii.</title>
        <authorList>
            <person name="Mavromatis K."/>
            <person name="Ivanova N."/>
            <person name="Anderson I."/>
            <person name="Lykidis A."/>
            <person name="Hooper S.D."/>
            <person name="Sun H."/>
            <person name="Kunin V."/>
            <person name="Lapidus A."/>
            <person name="Hugenholtz P."/>
            <person name="Patel B."/>
            <person name="Kyrpides N.C."/>
        </authorList>
    </citation>
    <scope>NUCLEOTIDE SEQUENCE [LARGE SCALE GENOMIC DNA]</scope>
    <source>
        <strain evidence="15">H 168 / OCM 544 / DSM 9562</strain>
    </source>
</reference>
<dbReference type="GO" id="GO:0008408">
    <property type="term" value="F:3'-5' exonuclease activity"/>
    <property type="evidence" value="ECO:0007669"/>
    <property type="project" value="InterPro"/>
</dbReference>
<dbReference type="InterPro" id="IPR022637">
    <property type="entry name" value="DNA_polIII_beta_cen"/>
</dbReference>
<sequence length="367" mass="41213">MEFTISQKDFSRSINIVQRAVSSKNTMPILTGIYLEARKDKGLHMKATDLELGIEYWVKADIITEGKIVLPASHLSGIIRELPDDNINFKADLDKYEAELTCLSSRFKIKGFDADEFPQLPEVNIPHKITLNCGDLNRLIDEVKFSTSTDQTQPALTGGSMVIDSGKIRMVATNTYRLSLSSLDLDGSPEGKKEVILPGNTLSELSHLLDDDGEVEILIGDNYVRFNFNGIVLVSRVIEGQFPNYQQVLPKEYNTKVRVDRNNLLRSVRRVSLIARLDSNVISISVKDNKMIITSQDSEEGFAREEIEIESQGPEQNINIDAGYLLDVLKVLNDDVVILELIGPLNPLTLKKENSDDFIYLVMPVRR</sequence>
<dbReference type="CDD" id="cd00140">
    <property type="entry name" value="beta_clamp"/>
    <property type="match status" value="1"/>
</dbReference>
<evidence type="ECO:0000259" key="13">
    <source>
        <dbReference type="Pfam" id="PF02768"/>
    </source>
</evidence>
<feature type="domain" description="DNA polymerase III beta sliding clamp central" evidence="12">
    <location>
        <begin position="132"/>
        <end position="244"/>
    </location>
</feature>
<keyword evidence="6 10" id="KW-0548">Nucleotidyltransferase</keyword>
<dbReference type="GO" id="GO:0003887">
    <property type="term" value="F:DNA-directed DNA polymerase activity"/>
    <property type="evidence" value="ECO:0007669"/>
    <property type="project" value="UniProtKB-UniRule"/>
</dbReference>
<evidence type="ECO:0000256" key="4">
    <source>
        <dbReference type="ARBA" id="ARBA00022490"/>
    </source>
</evidence>
<feature type="domain" description="DNA polymerase III beta sliding clamp N-terminal" evidence="11">
    <location>
        <begin position="1"/>
        <end position="121"/>
    </location>
</feature>
<evidence type="ECO:0000256" key="1">
    <source>
        <dbReference type="ARBA" id="ARBA00004496"/>
    </source>
</evidence>
<evidence type="ECO:0000313" key="15">
    <source>
        <dbReference type="Proteomes" id="UP000000719"/>
    </source>
</evidence>
<dbReference type="InterPro" id="IPR001001">
    <property type="entry name" value="DNA_polIII_beta"/>
</dbReference>
<evidence type="ECO:0000313" key="14">
    <source>
        <dbReference type="EMBL" id="ACL68765.1"/>
    </source>
</evidence>
<dbReference type="GO" id="GO:0006271">
    <property type="term" value="P:DNA strand elongation involved in DNA replication"/>
    <property type="evidence" value="ECO:0007669"/>
    <property type="project" value="TreeGrafter"/>
</dbReference>
<dbReference type="PANTHER" id="PTHR30478:SF0">
    <property type="entry name" value="BETA SLIDING CLAMP"/>
    <property type="match status" value="1"/>
</dbReference>
<comment type="function">
    <text evidence="10">Confers DNA tethering and processivity to DNA polymerases and other proteins. Acts as a clamp, forming a ring around DNA (a reaction catalyzed by the clamp-loading complex) which diffuses in an ATP-independent manner freely and bidirectionally along dsDNA. Initially characterized for its ability to contact the catalytic subunit of DNA polymerase III (Pol III), a complex, multichain enzyme responsible for most of the replicative synthesis in bacteria; Pol III exhibits 3'-5' exonuclease proofreading activity. The beta chain is required for initiation of replication as well as for processivity of DNA replication.</text>
</comment>
<dbReference type="OrthoDB" id="8421503at2"/>
<dbReference type="InterPro" id="IPR022634">
    <property type="entry name" value="DNA_polIII_beta_N"/>
</dbReference>
<dbReference type="Pfam" id="PF02768">
    <property type="entry name" value="DNA_pol3_beta_3"/>
    <property type="match status" value="1"/>
</dbReference>
<evidence type="ECO:0000256" key="6">
    <source>
        <dbReference type="ARBA" id="ARBA00022695"/>
    </source>
</evidence>
<dbReference type="Pfam" id="PF00712">
    <property type="entry name" value="DNA_pol3_beta"/>
    <property type="match status" value="1"/>
</dbReference>
<dbReference type="InterPro" id="IPR046938">
    <property type="entry name" value="DNA_clamp_sf"/>
</dbReference>